<keyword evidence="1" id="KW-0472">Membrane</keyword>
<comment type="caution">
    <text evidence="2">The sequence shown here is derived from an EMBL/GenBank/DDBJ whole genome shotgun (WGS) entry which is preliminary data.</text>
</comment>
<keyword evidence="1" id="KW-1133">Transmembrane helix</keyword>
<feature type="transmembrane region" description="Helical" evidence="1">
    <location>
        <begin position="27"/>
        <end position="54"/>
    </location>
</feature>
<gene>
    <name evidence="2" type="ORF">IAD18_06595</name>
</gene>
<feature type="transmembrane region" description="Helical" evidence="1">
    <location>
        <begin position="138"/>
        <end position="163"/>
    </location>
</feature>
<dbReference type="Proteomes" id="UP000824076">
    <property type="component" value="Unassembled WGS sequence"/>
</dbReference>
<protein>
    <submittedName>
        <fullName evidence="2">Uncharacterized protein</fullName>
    </submittedName>
</protein>
<reference evidence="2" key="2">
    <citation type="journal article" date="2021" name="PeerJ">
        <title>Extensive microbial diversity within the chicken gut microbiome revealed by metagenomics and culture.</title>
        <authorList>
            <person name="Gilroy R."/>
            <person name="Ravi A."/>
            <person name="Getino M."/>
            <person name="Pursley I."/>
            <person name="Horton D.L."/>
            <person name="Alikhan N.F."/>
            <person name="Baker D."/>
            <person name="Gharbi K."/>
            <person name="Hall N."/>
            <person name="Watson M."/>
            <person name="Adriaenssens E.M."/>
            <person name="Foster-Nyarko E."/>
            <person name="Jarju S."/>
            <person name="Secka A."/>
            <person name="Antonio M."/>
            <person name="Oren A."/>
            <person name="Chaudhuri R.R."/>
            <person name="La Ragione R."/>
            <person name="Hildebrand F."/>
            <person name="Pallen M.J."/>
        </authorList>
    </citation>
    <scope>NUCLEOTIDE SEQUENCE</scope>
    <source>
        <strain evidence="2">17073</strain>
    </source>
</reference>
<evidence type="ECO:0000313" key="2">
    <source>
        <dbReference type="EMBL" id="HIU39316.1"/>
    </source>
</evidence>
<name>A0A9D1IMH3_9BACT</name>
<feature type="transmembrane region" description="Helical" evidence="1">
    <location>
        <begin position="99"/>
        <end position="118"/>
    </location>
</feature>
<sequence length="172" mass="19135">MSNLFNNPQPKHCPIRAAQNPFNKNPWAVGVAALSLISAAVYLFAPLFSIPIFGFNTGSDYVRVFYSYQRYMDMATFLIPAIGAFGAILCAFRKEIGPHILSVAFAALPLMFMTYFVVSLCRYPDFIGNDMQKISMIAMIGWGAWLALATALLAFLSAIALVYTDYKQFKTK</sequence>
<evidence type="ECO:0000313" key="3">
    <source>
        <dbReference type="Proteomes" id="UP000824076"/>
    </source>
</evidence>
<dbReference type="AlphaFoldDB" id="A0A9D1IMH3"/>
<reference evidence="2" key="1">
    <citation type="submission" date="2020-10" db="EMBL/GenBank/DDBJ databases">
        <authorList>
            <person name="Gilroy R."/>
        </authorList>
    </citation>
    <scope>NUCLEOTIDE SEQUENCE</scope>
    <source>
        <strain evidence="2">17073</strain>
    </source>
</reference>
<evidence type="ECO:0000256" key="1">
    <source>
        <dbReference type="SAM" id="Phobius"/>
    </source>
</evidence>
<proteinExistence type="predicted"/>
<feature type="transmembrane region" description="Helical" evidence="1">
    <location>
        <begin position="74"/>
        <end position="92"/>
    </location>
</feature>
<dbReference type="EMBL" id="DVMS01000187">
    <property type="protein sequence ID" value="HIU39316.1"/>
    <property type="molecule type" value="Genomic_DNA"/>
</dbReference>
<organism evidence="2 3">
    <name type="scientific">Candidatus Limisoma intestinavium</name>
    <dbReference type="NCBI Taxonomy" id="2840856"/>
    <lineage>
        <taxon>Bacteria</taxon>
        <taxon>Pseudomonadati</taxon>
        <taxon>Bacteroidota</taxon>
        <taxon>Bacteroidia</taxon>
        <taxon>Bacteroidales</taxon>
        <taxon>Candidatus Limisoma</taxon>
    </lineage>
</organism>
<accession>A0A9D1IMH3</accession>
<keyword evidence="1" id="KW-0812">Transmembrane</keyword>